<protein>
    <submittedName>
        <fullName evidence="2">Uncharacterized protein</fullName>
    </submittedName>
</protein>
<keyword evidence="1" id="KW-1133">Transmembrane helix</keyword>
<evidence type="ECO:0000256" key="1">
    <source>
        <dbReference type="SAM" id="Phobius"/>
    </source>
</evidence>
<dbReference type="EMBL" id="FQTV01000006">
    <property type="protein sequence ID" value="SHF23929.1"/>
    <property type="molecule type" value="Genomic_DNA"/>
</dbReference>
<keyword evidence="3" id="KW-1185">Reference proteome</keyword>
<dbReference type="STRING" id="1297750.SAMN05444405_106114"/>
<keyword evidence="1" id="KW-0812">Transmembrane</keyword>
<gene>
    <name evidence="2" type="ORF">SAMN05444405_106114</name>
</gene>
<reference evidence="3" key="1">
    <citation type="submission" date="2016-11" db="EMBL/GenBank/DDBJ databases">
        <authorList>
            <person name="Varghese N."/>
            <person name="Submissions S."/>
        </authorList>
    </citation>
    <scope>NUCLEOTIDE SEQUENCE [LARGE SCALE GENOMIC DNA]</scope>
    <source>
        <strain evidence="3">DSM 26991</strain>
    </source>
</reference>
<evidence type="ECO:0000313" key="2">
    <source>
        <dbReference type="EMBL" id="SHF23929.1"/>
    </source>
</evidence>
<accession>A0A1M5A0W4</accession>
<feature type="transmembrane region" description="Helical" evidence="1">
    <location>
        <begin position="12"/>
        <end position="34"/>
    </location>
</feature>
<sequence>MKMRLLYNLYIYFNIIVFYLFWGYFSVMLVLYILNVKINIILSSIFFLLLGLWLGTCLPVWIKNN</sequence>
<keyword evidence="1" id="KW-0472">Membrane</keyword>
<name>A0A1M5A0W4_9BACE</name>
<organism evidence="2 3">
    <name type="scientific">Bacteroides luti</name>
    <dbReference type="NCBI Taxonomy" id="1297750"/>
    <lineage>
        <taxon>Bacteria</taxon>
        <taxon>Pseudomonadati</taxon>
        <taxon>Bacteroidota</taxon>
        <taxon>Bacteroidia</taxon>
        <taxon>Bacteroidales</taxon>
        <taxon>Bacteroidaceae</taxon>
        <taxon>Bacteroides</taxon>
    </lineage>
</organism>
<dbReference type="AlphaFoldDB" id="A0A1M5A0W4"/>
<proteinExistence type="predicted"/>
<evidence type="ECO:0000313" key="3">
    <source>
        <dbReference type="Proteomes" id="UP000184509"/>
    </source>
</evidence>
<dbReference type="Proteomes" id="UP000184509">
    <property type="component" value="Unassembled WGS sequence"/>
</dbReference>
<feature type="transmembrane region" description="Helical" evidence="1">
    <location>
        <begin position="40"/>
        <end position="62"/>
    </location>
</feature>